<reference evidence="1" key="1">
    <citation type="submission" date="2021-03" db="EMBL/GenBank/DDBJ databases">
        <authorList>
            <consortium name="DOE Joint Genome Institute"/>
            <person name="Ahrendt S."/>
            <person name="Looney B.P."/>
            <person name="Miyauchi S."/>
            <person name="Morin E."/>
            <person name="Drula E."/>
            <person name="Courty P.E."/>
            <person name="Chicoki N."/>
            <person name="Fauchery L."/>
            <person name="Kohler A."/>
            <person name="Kuo A."/>
            <person name="Labutti K."/>
            <person name="Pangilinan J."/>
            <person name="Lipzen A."/>
            <person name="Riley R."/>
            <person name="Andreopoulos W."/>
            <person name="He G."/>
            <person name="Johnson J."/>
            <person name="Barry K.W."/>
            <person name="Grigoriev I.V."/>
            <person name="Nagy L."/>
            <person name="Hibbett D."/>
            <person name="Henrissat B."/>
            <person name="Matheny P.B."/>
            <person name="Labbe J."/>
            <person name="Martin F."/>
        </authorList>
    </citation>
    <scope>NUCLEOTIDE SEQUENCE</scope>
    <source>
        <strain evidence="1">HHB10654</strain>
    </source>
</reference>
<keyword evidence="2" id="KW-1185">Reference proteome</keyword>
<reference evidence="1" key="2">
    <citation type="journal article" date="2022" name="New Phytol.">
        <title>Evolutionary transition to the ectomycorrhizal habit in the genomes of a hyperdiverse lineage of mushroom-forming fungi.</title>
        <authorList>
            <person name="Looney B."/>
            <person name="Miyauchi S."/>
            <person name="Morin E."/>
            <person name="Drula E."/>
            <person name="Courty P.E."/>
            <person name="Kohler A."/>
            <person name="Kuo A."/>
            <person name="LaButti K."/>
            <person name="Pangilinan J."/>
            <person name="Lipzen A."/>
            <person name="Riley R."/>
            <person name="Andreopoulos W."/>
            <person name="He G."/>
            <person name="Johnson J."/>
            <person name="Nolan M."/>
            <person name="Tritt A."/>
            <person name="Barry K.W."/>
            <person name="Grigoriev I.V."/>
            <person name="Nagy L.G."/>
            <person name="Hibbett D."/>
            <person name="Henrissat B."/>
            <person name="Matheny P.B."/>
            <person name="Labbe J."/>
            <person name="Martin F.M."/>
        </authorList>
    </citation>
    <scope>NUCLEOTIDE SEQUENCE</scope>
    <source>
        <strain evidence="1">HHB10654</strain>
    </source>
</reference>
<gene>
    <name evidence="1" type="ORF">BV25DRAFT_1831264</name>
</gene>
<proteinExistence type="predicted"/>
<protein>
    <submittedName>
        <fullName evidence="1">Uncharacterized protein</fullName>
    </submittedName>
</protein>
<evidence type="ECO:0000313" key="2">
    <source>
        <dbReference type="Proteomes" id="UP000814140"/>
    </source>
</evidence>
<sequence>MSMDQTKTGVEPSPRRSPAVHPRPLGTCDQNAEPVTASSRLYHAHICMAWPRPRSRGCLIFLQKTSCGKYDSEPVREPVLSIAHELVLRQRHKKHYCTVFLGSPTWVCGVQVDSPALHVPYIP</sequence>
<dbReference type="EMBL" id="MU277249">
    <property type="protein sequence ID" value="KAI0057281.1"/>
    <property type="molecule type" value="Genomic_DNA"/>
</dbReference>
<organism evidence="1 2">
    <name type="scientific">Artomyces pyxidatus</name>
    <dbReference type="NCBI Taxonomy" id="48021"/>
    <lineage>
        <taxon>Eukaryota</taxon>
        <taxon>Fungi</taxon>
        <taxon>Dikarya</taxon>
        <taxon>Basidiomycota</taxon>
        <taxon>Agaricomycotina</taxon>
        <taxon>Agaricomycetes</taxon>
        <taxon>Russulales</taxon>
        <taxon>Auriscalpiaceae</taxon>
        <taxon>Artomyces</taxon>
    </lineage>
</organism>
<evidence type="ECO:0000313" key="1">
    <source>
        <dbReference type="EMBL" id="KAI0057281.1"/>
    </source>
</evidence>
<dbReference type="Proteomes" id="UP000814140">
    <property type="component" value="Unassembled WGS sequence"/>
</dbReference>
<accession>A0ACB8SN18</accession>
<name>A0ACB8SN18_9AGAM</name>
<comment type="caution">
    <text evidence="1">The sequence shown here is derived from an EMBL/GenBank/DDBJ whole genome shotgun (WGS) entry which is preliminary data.</text>
</comment>